<dbReference type="EMBL" id="NMQW01000008">
    <property type="protein sequence ID" value="OXM87335.1"/>
    <property type="molecule type" value="Genomic_DNA"/>
</dbReference>
<keyword evidence="5 7" id="KW-0659">Purine metabolism</keyword>
<dbReference type="InterPro" id="IPR014306">
    <property type="entry name" value="Hydroxyisourate_hydrolase"/>
</dbReference>
<evidence type="ECO:0000256" key="3">
    <source>
        <dbReference type="ARBA" id="ARBA00009850"/>
    </source>
</evidence>
<dbReference type="AlphaFoldDB" id="A0A229UW15"/>
<dbReference type="InterPro" id="IPR036817">
    <property type="entry name" value="Transthyretin/HIU_hydrolase_sf"/>
</dbReference>
<evidence type="ECO:0000259" key="8">
    <source>
        <dbReference type="Pfam" id="PF00576"/>
    </source>
</evidence>
<reference evidence="9 10" key="1">
    <citation type="submission" date="2017-07" db="EMBL/GenBank/DDBJ databases">
        <title>Genome sequencing and assembly of Paenibacillus rigui.</title>
        <authorList>
            <person name="Mayilraj S."/>
        </authorList>
    </citation>
    <scope>NUCLEOTIDE SEQUENCE [LARGE SCALE GENOMIC DNA]</scope>
    <source>
        <strain evidence="9 10">JCM 16352</strain>
    </source>
</reference>
<gene>
    <name evidence="9" type="primary">uraH</name>
    <name evidence="9" type="ORF">CF651_06820</name>
</gene>
<evidence type="ECO:0000256" key="4">
    <source>
        <dbReference type="ARBA" id="ARBA00011881"/>
    </source>
</evidence>
<comment type="subunit">
    <text evidence="4 7">Homotetramer.</text>
</comment>
<evidence type="ECO:0000256" key="2">
    <source>
        <dbReference type="ARBA" id="ARBA00002704"/>
    </source>
</evidence>
<dbReference type="Proteomes" id="UP000215509">
    <property type="component" value="Unassembled WGS sequence"/>
</dbReference>
<comment type="caution">
    <text evidence="9">The sequence shown here is derived from an EMBL/GenBank/DDBJ whole genome shotgun (WGS) entry which is preliminary data.</text>
</comment>
<evidence type="ECO:0000256" key="6">
    <source>
        <dbReference type="ARBA" id="ARBA00022801"/>
    </source>
</evidence>
<comment type="similarity">
    <text evidence="3 7">Belongs to the transthyretin family. 5-hydroxyisourate hydrolase subfamily.</text>
</comment>
<comment type="catalytic activity">
    <reaction evidence="1 7">
        <text>5-hydroxyisourate + H2O = 5-hydroxy-2-oxo-4-ureido-2,5-dihydro-1H-imidazole-5-carboxylate + H(+)</text>
        <dbReference type="Rhea" id="RHEA:23736"/>
        <dbReference type="ChEBI" id="CHEBI:15377"/>
        <dbReference type="ChEBI" id="CHEBI:15378"/>
        <dbReference type="ChEBI" id="CHEBI:18072"/>
        <dbReference type="ChEBI" id="CHEBI:58639"/>
        <dbReference type="EC" id="3.5.2.17"/>
    </reaction>
</comment>
<accession>A0A229UW15</accession>
<dbReference type="Pfam" id="PF00576">
    <property type="entry name" value="Transthyretin"/>
    <property type="match status" value="1"/>
</dbReference>
<evidence type="ECO:0000313" key="10">
    <source>
        <dbReference type="Proteomes" id="UP000215509"/>
    </source>
</evidence>
<organism evidence="9 10">
    <name type="scientific">Paenibacillus rigui</name>
    <dbReference type="NCBI Taxonomy" id="554312"/>
    <lineage>
        <taxon>Bacteria</taxon>
        <taxon>Bacillati</taxon>
        <taxon>Bacillota</taxon>
        <taxon>Bacilli</taxon>
        <taxon>Bacillales</taxon>
        <taxon>Paenibacillaceae</taxon>
        <taxon>Paenibacillus</taxon>
    </lineage>
</organism>
<keyword evidence="6 7" id="KW-0378">Hydrolase</keyword>
<dbReference type="GO" id="GO:0006144">
    <property type="term" value="P:purine nucleobase metabolic process"/>
    <property type="evidence" value="ECO:0007669"/>
    <property type="project" value="UniProtKB-KW"/>
</dbReference>
<dbReference type="NCBIfam" id="TIGR02962">
    <property type="entry name" value="hdxy_isourate"/>
    <property type="match status" value="1"/>
</dbReference>
<evidence type="ECO:0000313" key="9">
    <source>
        <dbReference type="EMBL" id="OXM87335.1"/>
    </source>
</evidence>
<dbReference type="OrthoDB" id="9792386at2"/>
<dbReference type="GO" id="GO:0033971">
    <property type="term" value="F:hydroxyisourate hydrolase activity"/>
    <property type="evidence" value="ECO:0007669"/>
    <property type="project" value="UniProtKB-EC"/>
</dbReference>
<dbReference type="InterPro" id="IPR023416">
    <property type="entry name" value="Transthyretin/HIU_hydrolase_d"/>
</dbReference>
<dbReference type="CDD" id="cd05822">
    <property type="entry name" value="TLP_HIUase"/>
    <property type="match status" value="1"/>
</dbReference>
<comment type="function">
    <text evidence="2">Catalyzes the hydrolysis of 5-hydroxyisourate (HIU) to 2-oxo-4-hydroxy-4-carboxy-5-ureidoimidazoline (OHCU).</text>
</comment>
<feature type="domain" description="Transthyretin/hydroxyisourate hydrolase" evidence="8">
    <location>
        <begin position="5"/>
        <end position="126"/>
    </location>
</feature>
<dbReference type="SUPFAM" id="SSF49472">
    <property type="entry name" value="Transthyretin (synonym: prealbumin)"/>
    <property type="match status" value="1"/>
</dbReference>
<dbReference type="Gene3D" id="2.60.40.180">
    <property type="entry name" value="Transthyretin/hydroxyisourate hydrolase domain"/>
    <property type="match status" value="1"/>
</dbReference>
<keyword evidence="10" id="KW-1185">Reference proteome</keyword>
<evidence type="ECO:0000256" key="1">
    <source>
        <dbReference type="ARBA" id="ARBA00001043"/>
    </source>
</evidence>
<dbReference type="InterPro" id="IPR023419">
    <property type="entry name" value="Transthyretin_CS"/>
</dbReference>
<protein>
    <recommendedName>
        <fullName evidence="7">5-hydroxyisourate hydrolase</fullName>
        <shortName evidence="7">HIU hydrolase</shortName>
        <shortName evidence="7">HIUHase</shortName>
        <ecNumber evidence="7">3.5.2.17</ecNumber>
    </recommendedName>
</protein>
<dbReference type="PROSITE" id="PS00769">
    <property type="entry name" value="TRANSTHYRETIN_2"/>
    <property type="match status" value="1"/>
</dbReference>
<dbReference type="EC" id="3.5.2.17" evidence="7"/>
<dbReference type="PANTHER" id="PTHR10395">
    <property type="entry name" value="URICASE AND TRANSTHYRETIN-RELATED"/>
    <property type="match status" value="1"/>
</dbReference>
<evidence type="ECO:0000256" key="5">
    <source>
        <dbReference type="ARBA" id="ARBA00022631"/>
    </source>
</evidence>
<evidence type="ECO:0000256" key="7">
    <source>
        <dbReference type="RuleBase" id="RU361270"/>
    </source>
</evidence>
<proteinExistence type="inferred from homology"/>
<name>A0A229UW15_9BACL</name>
<sequence length="127" mass="13846">MAGRLTTHVLELSCGKPAEGMRLELYRFNELGERLHLLGGSTNADGRVDSPLLEGELLRTGVYELVFHVAEYYRAQQQRGGKGGEPEGASIPFLDEVPIRFGVGDADSHYHVPLLVAPGGYSTYRGS</sequence>
<dbReference type="RefSeq" id="WP_094014084.1">
    <property type="nucleotide sequence ID" value="NZ_NMQW01000008.1"/>
</dbReference>
<dbReference type="PANTHER" id="PTHR10395:SF7">
    <property type="entry name" value="5-HYDROXYISOURATE HYDROLASE"/>
    <property type="match status" value="1"/>
</dbReference>